<evidence type="ECO:0000313" key="2">
    <source>
        <dbReference type="EMBL" id="TDW03618.1"/>
    </source>
</evidence>
<comment type="caution">
    <text evidence="2">The sequence shown here is derived from an EMBL/GenBank/DDBJ whole genome shotgun (WGS) entry which is preliminary data.</text>
</comment>
<dbReference type="OrthoDB" id="9797578at2"/>
<name>A0A4R7YZ69_9FIRM</name>
<dbReference type="Gene3D" id="3.30.565.10">
    <property type="entry name" value="Histidine kinase-like ATPase, C-terminal domain"/>
    <property type="match status" value="1"/>
</dbReference>
<sequence>MSLQKQQILNKEIESFDFQSGGEASSNLKNILRKLGVPSQTVRKTAIITYELEMNVVIHSLGGELTALISEEELEIRVDDSGPGIEDLDKAFTAGYSTASDEIREMGFGAGMGLVNVKRYADQIDVKSSKENGTHVKVIINLTDSTN</sequence>
<dbReference type="InterPro" id="IPR003594">
    <property type="entry name" value="HATPase_dom"/>
</dbReference>
<protein>
    <submittedName>
        <fullName evidence="2">Anti-sigma regulatory factor (Ser/Thr protein kinase)</fullName>
    </submittedName>
</protein>
<proteinExistence type="predicted"/>
<dbReference type="EMBL" id="SODA01000011">
    <property type="protein sequence ID" value="TDW03618.1"/>
    <property type="molecule type" value="Genomic_DNA"/>
</dbReference>
<gene>
    <name evidence="2" type="ORF">C8C77_11116</name>
</gene>
<dbReference type="Proteomes" id="UP000294697">
    <property type="component" value="Unassembled WGS sequence"/>
</dbReference>
<evidence type="ECO:0000259" key="1">
    <source>
        <dbReference type="Pfam" id="PF02518"/>
    </source>
</evidence>
<dbReference type="SUPFAM" id="SSF55874">
    <property type="entry name" value="ATPase domain of HSP90 chaperone/DNA topoisomerase II/histidine kinase"/>
    <property type="match status" value="1"/>
</dbReference>
<dbReference type="Pfam" id="PF02518">
    <property type="entry name" value="HATPase_c"/>
    <property type="match status" value="1"/>
</dbReference>
<dbReference type="InterPro" id="IPR036890">
    <property type="entry name" value="HATPase_C_sf"/>
</dbReference>
<organism evidence="2 3">
    <name type="scientific">Halanaerobium saccharolyticum</name>
    <dbReference type="NCBI Taxonomy" id="43595"/>
    <lineage>
        <taxon>Bacteria</taxon>
        <taxon>Bacillati</taxon>
        <taxon>Bacillota</taxon>
        <taxon>Clostridia</taxon>
        <taxon>Halanaerobiales</taxon>
        <taxon>Halanaerobiaceae</taxon>
        <taxon>Halanaerobium</taxon>
    </lineage>
</organism>
<feature type="domain" description="Histidine kinase/HSP90-like ATPase" evidence="1">
    <location>
        <begin position="49"/>
        <end position="142"/>
    </location>
</feature>
<reference evidence="2 3" key="1">
    <citation type="submission" date="2019-03" db="EMBL/GenBank/DDBJ databases">
        <title>Subsurface microbial communities from deep shales in Ohio and West Virginia, USA.</title>
        <authorList>
            <person name="Wrighton K."/>
        </authorList>
    </citation>
    <scope>NUCLEOTIDE SEQUENCE [LARGE SCALE GENOMIC DNA]</scope>
    <source>
        <strain evidence="2 3">MSL9.2</strain>
    </source>
</reference>
<evidence type="ECO:0000313" key="3">
    <source>
        <dbReference type="Proteomes" id="UP000294697"/>
    </source>
</evidence>
<accession>A0A4R7YZ69</accession>
<dbReference type="AlphaFoldDB" id="A0A4R7YZ69"/>